<organism evidence="3">
    <name type="scientific">Fonticula alba</name>
    <name type="common">Slime mold</name>
    <dbReference type="NCBI Taxonomy" id="691883"/>
    <lineage>
        <taxon>Eukaryota</taxon>
        <taxon>Rotosphaerida</taxon>
        <taxon>Fonticulaceae</taxon>
        <taxon>Fonticula</taxon>
    </lineage>
</organism>
<dbReference type="Gene3D" id="3.20.20.105">
    <property type="entry name" value="Queuine tRNA-ribosyltransferase-like"/>
    <property type="match status" value="1"/>
</dbReference>
<dbReference type="EMBL" id="KB932203">
    <property type="protein sequence ID" value="KCV71483.1"/>
    <property type="molecule type" value="Genomic_DNA"/>
</dbReference>
<dbReference type="Pfam" id="PF01702">
    <property type="entry name" value="TGT"/>
    <property type="match status" value="1"/>
</dbReference>
<dbReference type="PANTHER" id="PTHR46064">
    <property type="entry name" value="QUEUINE TRNA-RIBOSYLTRANSFERASE ACCESSORY SUBUNIT 2"/>
    <property type="match status" value="1"/>
</dbReference>
<protein>
    <recommendedName>
        <fullName evidence="2">tRNA-guanine(15) transglycosylase-like domain-containing protein</fullName>
    </recommendedName>
</protein>
<evidence type="ECO:0000313" key="3">
    <source>
        <dbReference type="EMBL" id="KCV71483.1"/>
    </source>
</evidence>
<feature type="compositionally biased region" description="Basic and acidic residues" evidence="1">
    <location>
        <begin position="461"/>
        <end position="471"/>
    </location>
</feature>
<dbReference type="InterPro" id="IPR002616">
    <property type="entry name" value="tRNA_ribo_trans-like"/>
</dbReference>
<dbReference type="GeneID" id="20527154"/>
<dbReference type="AlphaFoldDB" id="A0A058ZC28"/>
<evidence type="ECO:0000256" key="1">
    <source>
        <dbReference type="SAM" id="MobiDB-lite"/>
    </source>
</evidence>
<dbReference type="Proteomes" id="UP000030693">
    <property type="component" value="Unassembled WGS sequence"/>
</dbReference>
<evidence type="ECO:0000313" key="4">
    <source>
        <dbReference type="Proteomes" id="UP000030693"/>
    </source>
</evidence>
<feature type="compositionally biased region" description="Low complexity" evidence="1">
    <location>
        <begin position="472"/>
        <end position="485"/>
    </location>
</feature>
<dbReference type="InterPro" id="IPR050852">
    <property type="entry name" value="Queuine_tRNA-ribosyltrfase"/>
</dbReference>
<dbReference type="PANTHER" id="PTHR46064:SF1">
    <property type="entry name" value="QUEUINE TRNA-RIBOSYLTRANSFERASE ACCESSORY SUBUNIT 2"/>
    <property type="match status" value="1"/>
</dbReference>
<gene>
    <name evidence="3" type="ORF">H696_02429</name>
</gene>
<dbReference type="OrthoDB" id="27601at2759"/>
<dbReference type="SUPFAM" id="SSF51713">
    <property type="entry name" value="tRNA-guanine transglycosylase"/>
    <property type="match status" value="1"/>
</dbReference>
<feature type="domain" description="tRNA-guanine(15) transglycosylase-like" evidence="2">
    <location>
        <begin position="351"/>
        <end position="587"/>
    </location>
</feature>
<dbReference type="STRING" id="691883.A0A058ZC28"/>
<name>A0A058ZC28_FONAL</name>
<reference evidence="3" key="1">
    <citation type="submission" date="2013-04" db="EMBL/GenBank/DDBJ databases">
        <title>The Genome Sequence of Fonticula alba ATCC 38817.</title>
        <authorList>
            <consortium name="The Broad Institute Genomics Platform"/>
            <person name="Russ C."/>
            <person name="Cuomo C."/>
            <person name="Burger G."/>
            <person name="Gray M.W."/>
            <person name="Holland P.W.H."/>
            <person name="King N."/>
            <person name="Lang F.B.F."/>
            <person name="Roger A.J."/>
            <person name="Ruiz-Trillo I."/>
            <person name="Brown M."/>
            <person name="Walker B."/>
            <person name="Young S."/>
            <person name="Zeng Q."/>
            <person name="Gargeya S."/>
            <person name="Fitzgerald M."/>
            <person name="Haas B."/>
            <person name="Abouelleil A."/>
            <person name="Allen A.W."/>
            <person name="Alvarado L."/>
            <person name="Arachchi H.M."/>
            <person name="Berlin A.M."/>
            <person name="Chapman S.B."/>
            <person name="Gainer-Dewar J."/>
            <person name="Goldberg J."/>
            <person name="Griggs A."/>
            <person name="Gujja S."/>
            <person name="Hansen M."/>
            <person name="Howarth C."/>
            <person name="Imamovic A."/>
            <person name="Ireland A."/>
            <person name="Larimer J."/>
            <person name="McCowan C."/>
            <person name="Murphy C."/>
            <person name="Pearson M."/>
            <person name="Poon T.W."/>
            <person name="Priest M."/>
            <person name="Roberts A."/>
            <person name="Saif S."/>
            <person name="Shea T."/>
            <person name="Sisk P."/>
            <person name="Sykes S."/>
            <person name="Wortman J."/>
            <person name="Nusbaum C."/>
            <person name="Birren B."/>
        </authorList>
    </citation>
    <scope>NUCLEOTIDE SEQUENCE [LARGE SCALE GENOMIC DNA]</scope>
    <source>
        <strain evidence="3">ATCC 38817</strain>
    </source>
</reference>
<feature type="region of interest" description="Disordered" evidence="1">
    <location>
        <begin position="594"/>
        <end position="615"/>
    </location>
</feature>
<keyword evidence="4" id="KW-1185">Reference proteome</keyword>
<feature type="region of interest" description="Disordered" evidence="1">
    <location>
        <begin position="461"/>
        <end position="503"/>
    </location>
</feature>
<accession>A0A058ZC28</accession>
<dbReference type="GO" id="GO:0006400">
    <property type="term" value="P:tRNA modification"/>
    <property type="evidence" value="ECO:0007669"/>
    <property type="project" value="InterPro"/>
</dbReference>
<proteinExistence type="predicted"/>
<evidence type="ECO:0000259" key="2">
    <source>
        <dbReference type="Pfam" id="PF01702"/>
    </source>
</evidence>
<dbReference type="RefSeq" id="XP_009494607.1">
    <property type="nucleotide sequence ID" value="XM_009496332.1"/>
</dbReference>
<dbReference type="eggNOG" id="KOG3909">
    <property type="taxonomic scope" value="Eukaryota"/>
</dbReference>
<dbReference type="InterPro" id="IPR036511">
    <property type="entry name" value="TGT-like_sf"/>
</dbReference>
<sequence length="615" mass="64571">MASSAPAKASASAVMSHFRFALGQRAAAASASAPTPALAGFGGNAARTGVLHFGQRSFPTPLAFLSAPRGHPTHLTPDHAATLFDQADGHGLAFNLETDYLMGSLIPLLRHSSTGKVKRSDTSAAVTTSLPSDGDVALLPNLRSFLGLSPDTLVFSSPRMVFPGAPGVGQKTAGNTDDTILFESRYGRRGANLQQFIQMVDLMYSDRTPPAGPEAGRLLPVELPQAGSPTLLMALADLPPALAGARRSLRAAERNVAFMDGLLSHYQKTGGVQPVRGASDSPDPSPAVLPALFAPIIGPHPAAARHGANYVASVVARQGIANGEGDVAVGAPESSGFSPSSVLGGVVLVGFDLTKPQQRRLVREVLRTVPGHLPRAILVGSSAGAGTPEEALAAVRLGADLVLDAGAAAVRDASDGRAWSLSHGALAEAFLGAEEIDESELDHLRQERQLFTDNEAAIRRAAEEADRERAEATALAEAEGRATPGPAGPPRARHDAPPTQPDDLDRRLARVADMLAGSQRQVNLWDREHAMAKGPFVKGCPCFACARHTRSYTHHLLNTQELLGPLLLSIHNSHQALGLFREVRQVLARLAGPSSKRLRTGTDADDASPKRPRVE</sequence>